<proteinExistence type="inferred from homology"/>
<dbReference type="InterPro" id="IPR000182">
    <property type="entry name" value="GNAT_dom"/>
</dbReference>
<dbReference type="InterPro" id="IPR037123">
    <property type="entry name" value="PRibGlycinamide_synth_C_sf"/>
</dbReference>
<gene>
    <name evidence="5" type="ORF">CINCED_3A004009</name>
</gene>
<dbReference type="SUPFAM" id="SSF51246">
    <property type="entry name" value="Rudiment single hybrid motif"/>
    <property type="match status" value="1"/>
</dbReference>
<name>A0A5E4MDN1_9HEMI</name>
<evidence type="ECO:0000259" key="4">
    <source>
        <dbReference type="PROSITE" id="PS51186"/>
    </source>
</evidence>
<dbReference type="AlphaFoldDB" id="A0A5E4MDN1"/>
<dbReference type="InterPro" id="IPR020560">
    <property type="entry name" value="PRibGlycinamide_synth_C-dom"/>
</dbReference>
<dbReference type="CDD" id="cd04301">
    <property type="entry name" value="NAT_SF"/>
    <property type="match status" value="1"/>
</dbReference>
<dbReference type="InterPro" id="IPR000115">
    <property type="entry name" value="PRibGlycinamide_synth"/>
</dbReference>
<dbReference type="GO" id="GO:0016747">
    <property type="term" value="F:acyltransferase activity, transferring groups other than amino-acyl groups"/>
    <property type="evidence" value="ECO:0007669"/>
    <property type="project" value="InterPro"/>
</dbReference>
<dbReference type="InterPro" id="IPR016181">
    <property type="entry name" value="Acyl_CoA_acyltransferase"/>
</dbReference>
<feature type="domain" description="N-acetyltransferase" evidence="4">
    <location>
        <begin position="173"/>
        <end position="313"/>
    </location>
</feature>
<dbReference type="GO" id="GO:0004637">
    <property type="term" value="F:phosphoribosylamine-glycine ligase activity"/>
    <property type="evidence" value="ECO:0007669"/>
    <property type="project" value="InterPro"/>
</dbReference>
<dbReference type="SMART" id="SM01210">
    <property type="entry name" value="GARS_C"/>
    <property type="match status" value="1"/>
</dbReference>
<keyword evidence="6" id="KW-1185">Reference proteome</keyword>
<dbReference type="GO" id="GO:0009113">
    <property type="term" value="P:purine nucleobase biosynthetic process"/>
    <property type="evidence" value="ECO:0007669"/>
    <property type="project" value="InterPro"/>
</dbReference>
<dbReference type="Gene3D" id="3.40.630.30">
    <property type="match status" value="1"/>
</dbReference>
<dbReference type="PANTHER" id="PTHR43472">
    <property type="entry name" value="PHOSPHORIBOSYLAMINE--GLYCINE LIGASE"/>
    <property type="match status" value="1"/>
</dbReference>
<sequence length="313" mass="34879">MVELDNKSTVCVVVASEGYPNDYKKGEIIKGLDKIESIPDISLFHAGTKLDENGNWISDGGRVLNIVAEGDTVEEAKNTIGDTLVVNSGLPSDTFNTAYGGKISQQRAEQVMEYYLSRKMPMVWWIGPSSAHDENIEGDIESAGFVYDEFDVGMYCDLNSTNLGKYAHPEDLKIIQCNNTQNFLDFGDVLASIFNPTDEHVKMFYSKIQDIPQSARKDLVLFVGYVNGRPVSTSGLFVTDVAGIYDVSTRPEERERGYGSAMFYATMIYAKSKGLRTGVLQATPDGINIYKRFGYQEICEFHAWSNKKVRISI</sequence>
<dbReference type="Pfam" id="PF02843">
    <property type="entry name" value="GARS_C"/>
    <property type="match status" value="1"/>
</dbReference>
<evidence type="ECO:0000313" key="5">
    <source>
        <dbReference type="EMBL" id="VVC27376.1"/>
    </source>
</evidence>
<keyword evidence="5" id="KW-0808">Transferase</keyword>
<dbReference type="PROSITE" id="PS51186">
    <property type="entry name" value="GNAT"/>
    <property type="match status" value="1"/>
</dbReference>
<dbReference type="EMBL" id="CABPRJ010000100">
    <property type="protein sequence ID" value="VVC27376.1"/>
    <property type="molecule type" value="Genomic_DNA"/>
</dbReference>
<evidence type="ECO:0000256" key="2">
    <source>
        <dbReference type="ARBA" id="ARBA00042242"/>
    </source>
</evidence>
<dbReference type="Proteomes" id="UP000325440">
    <property type="component" value="Unassembled WGS sequence"/>
</dbReference>
<dbReference type="SUPFAM" id="SSF55729">
    <property type="entry name" value="Acyl-CoA N-acyltransferases (Nat)"/>
    <property type="match status" value="1"/>
</dbReference>
<dbReference type="Pfam" id="PF13527">
    <property type="entry name" value="Acetyltransf_9"/>
    <property type="match status" value="1"/>
</dbReference>
<dbReference type="PANTHER" id="PTHR43472:SF1">
    <property type="entry name" value="PHOSPHORIBOSYLAMINE--GLYCINE LIGASE, CHLOROPLASTIC"/>
    <property type="match status" value="1"/>
</dbReference>
<keyword evidence="5" id="KW-0012">Acyltransferase</keyword>
<evidence type="ECO:0000256" key="1">
    <source>
        <dbReference type="ARBA" id="ARBA00038345"/>
    </source>
</evidence>
<reference evidence="5 6" key="1">
    <citation type="submission" date="2019-08" db="EMBL/GenBank/DDBJ databases">
        <authorList>
            <person name="Alioto T."/>
            <person name="Alioto T."/>
            <person name="Gomez Garrido J."/>
        </authorList>
    </citation>
    <scope>NUCLEOTIDE SEQUENCE [LARGE SCALE GENOMIC DNA]</scope>
</reference>
<dbReference type="Gene3D" id="3.90.600.10">
    <property type="entry name" value="Phosphoribosylglycinamide synthetase, C-terminal domain"/>
    <property type="match status" value="1"/>
</dbReference>
<comment type="similarity">
    <text evidence="1">Belongs to the GARS family.</text>
</comment>
<dbReference type="OrthoDB" id="2018833at2759"/>
<organism evidence="5 6">
    <name type="scientific">Cinara cedri</name>
    <dbReference type="NCBI Taxonomy" id="506608"/>
    <lineage>
        <taxon>Eukaryota</taxon>
        <taxon>Metazoa</taxon>
        <taxon>Ecdysozoa</taxon>
        <taxon>Arthropoda</taxon>
        <taxon>Hexapoda</taxon>
        <taxon>Insecta</taxon>
        <taxon>Pterygota</taxon>
        <taxon>Neoptera</taxon>
        <taxon>Paraneoptera</taxon>
        <taxon>Hemiptera</taxon>
        <taxon>Sternorrhyncha</taxon>
        <taxon>Aphidomorpha</taxon>
        <taxon>Aphidoidea</taxon>
        <taxon>Aphididae</taxon>
        <taxon>Lachninae</taxon>
        <taxon>Cinara</taxon>
    </lineage>
</organism>
<dbReference type="InterPro" id="IPR011054">
    <property type="entry name" value="Rudment_hybrid_motif"/>
</dbReference>
<protein>
    <recommendedName>
        <fullName evidence="2">Glycinamide ribonucleotide synthetase</fullName>
    </recommendedName>
    <alternativeName>
        <fullName evidence="3">Phosphoribosylglycinamide synthetase</fullName>
    </alternativeName>
</protein>
<evidence type="ECO:0000256" key="3">
    <source>
        <dbReference type="ARBA" id="ARBA00042864"/>
    </source>
</evidence>
<evidence type="ECO:0000313" key="6">
    <source>
        <dbReference type="Proteomes" id="UP000325440"/>
    </source>
</evidence>
<accession>A0A5E4MDN1</accession>